<protein>
    <recommendedName>
        <fullName evidence="3">Telomere length regulation protein conserved domain-containing protein</fullName>
    </recommendedName>
</protein>
<feature type="compositionally biased region" description="Acidic residues" evidence="2">
    <location>
        <begin position="462"/>
        <end position="479"/>
    </location>
</feature>
<organism evidence="4 5">
    <name type="scientific">Rhizopus oryzae</name>
    <name type="common">Mucormycosis agent</name>
    <name type="synonym">Rhizopus arrhizus var. delemar</name>
    <dbReference type="NCBI Taxonomy" id="64495"/>
    <lineage>
        <taxon>Eukaryota</taxon>
        <taxon>Fungi</taxon>
        <taxon>Fungi incertae sedis</taxon>
        <taxon>Mucoromycota</taxon>
        <taxon>Mucoromycotina</taxon>
        <taxon>Mucoromycetes</taxon>
        <taxon>Mucorales</taxon>
        <taxon>Mucorineae</taxon>
        <taxon>Rhizopodaceae</taxon>
        <taxon>Rhizopus</taxon>
    </lineage>
</organism>
<feature type="region of interest" description="Disordered" evidence="2">
    <location>
        <begin position="430"/>
        <end position="489"/>
    </location>
</feature>
<dbReference type="GO" id="GO:0051879">
    <property type="term" value="F:Hsp90 protein binding"/>
    <property type="evidence" value="ECO:0007669"/>
    <property type="project" value="TreeGrafter"/>
</dbReference>
<dbReference type="Proteomes" id="UP000716291">
    <property type="component" value="Unassembled WGS sequence"/>
</dbReference>
<dbReference type="Pfam" id="PF10193">
    <property type="entry name" value="Telomere_reg-2"/>
    <property type="match status" value="1"/>
</dbReference>
<dbReference type="InterPro" id="IPR019337">
    <property type="entry name" value="Telomere_length_regulation_dom"/>
</dbReference>
<evidence type="ECO:0000256" key="1">
    <source>
        <dbReference type="ARBA" id="ARBA00006133"/>
    </source>
</evidence>
<evidence type="ECO:0000259" key="3">
    <source>
        <dbReference type="Pfam" id="PF10193"/>
    </source>
</evidence>
<dbReference type="GO" id="GO:0005829">
    <property type="term" value="C:cytosol"/>
    <property type="evidence" value="ECO:0007669"/>
    <property type="project" value="TreeGrafter"/>
</dbReference>
<proteinExistence type="inferred from homology"/>
<dbReference type="PANTHER" id="PTHR15830:SF10">
    <property type="entry name" value="TELOMERE LENGTH REGULATION PROTEIN TEL2 HOMOLOG"/>
    <property type="match status" value="1"/>
</dbReference>
<dbReference type="EMBL" id="JAANQT010001044">
    <property type="protein sequence ID" value="KAG1306898.1"/>
    <property type="molecule type" value="Genomic_DNA"/>
</dbReference>
<dbReference type="Gene3D" id="1.25.40.720">
    <property type="entry name" value="Telomere length regulation protein 2, C-terminal domain"/>
    <property type="match status" value="2"/>
</dbReference>
<evidence type="ECO:0000256" key="2">
    <source>
        <dbReference type="SAM" id="MobiDB-lite"/>
    </source>
</evidence>
<dbReference type="InterPro" id="IPR051970">
    <property type="entry name" value="TEL2_Regulation"/>
</dbReference>
<dbReference type="AlphaFoldDB" id="A0A9P6X771"/>
<feature type="domain" description="Telomere length regulation protein conserved" evidence="3">
    <location>
        <begin position="492"/>
        <end position="602"/>
    </location>
</feature>
<dbReference type="GO" id="GO:0051083">
    <property type="term" value="P:'de novo' cotranslational protein folding"/>
    <property type="evidence" value="ECO:0007669"/>
    <property type="project" value="TreeGrafter"/>
</dbReference>
<evidence type="ECO:0000313" key="4">
    <source>
        <dbReference type="EMBL" id="KAG1306898.1"/>
    </source>
</evidence>
<dbReference type="PANTHER" id="PTHR15830">
    <property type="entry name" value="TELOMERE LENGTH REGULATION PROTEIN TEL2 FAMILY MEMBER"/>
    <property type="match status" value="1"/>
</dbReference>
<dbReference type="InterPro" id="IPR038528">
    <property type="entry name" value="TEL2_C_sf"/>
</dbReference>
<feature type="compositionally biased region" description="Acidic residues" evidence="2">
    <location>
        <begin position="442"/>
        <end position="454"/>
    </location>
</feature>
<name>A0A9P6X771_RHIOR</name>
<dbReference type="GO" id="GO:0042162">
    <property type="term" value="F:telomeric DNA binding"/>
    <property type="evidence" value="ECO:0007669"/>
    <property type="project" value="TreeGrafter"/>
</dbReference>
<evidence type="ECO:0000313" key="5">
    <source>
        <dbReference type="Proteomes" id="UP000716291"/>
    </source>
</evidence>
<dbReference type="OrthoDB" id="10258062at2759"/>
<sequence length="801" mass="89875">MATAQTFINQLEALDQSVRSDSLESVLNCIQNPLEWFSPDSPLSPSQQLAIVRDSSWKKHLFTVFHDILPSWAFSLSGYRQSVLSTAWVEHSPTAIGVVMAKTSLPILLECISADRSLDTLEMIAAGLKHVVLTAFRLYPAGLEPDEIPFFCSLLCSIPGRLTNALGGGEARAWYSDRVYYGRLAQSVAQHAVSVRFSGELLGKMIRQGYEDQAIASLFPIALQSPTPFPSIFEYTISVISTADQITKAVLSYALRHAIQAQALAPVLFDVDQTLRIQDFLLCALLRLAKWSLANDQLAKLAVATALCAGLDLLPVTKQVIQLWSDPVFIKHAAYREKEYVTTGVLVLLGYLDDDTIRNNIMPSTRLVMSVSFYFDQAEMMTAKLGALIAEAVSSRLDAKPLNTGLLDGDDRLLALKQIIKNPKEDIVMNNKEEEATVDPLVETDDEEEKELDPDASYLPQEESEEEFQAYAMEEESDDEGNRRETKNHKKPAFIRDLVRYLADKEDPVRLEIGLKSAEEMIRQSTGNGTELDESCKALAEHLISFPETFEIDHFRQLQQNALTALIAGVPKKVTGYVIDTMYDRNTSAGQSQVILASITLAVRELAGWSPKSGETSTGLVEEGLAERLGTSLFVSKRLEVEKKRKTERNRLAGLAGPVFFFPLLVGWWEGAQGRIKYWIGNNPLLIERFIMTLNIILHSSTNTPDKRSIVREYFEFALSMRYANITCKRSLLLGIEVIINQSYKDQEALLFQDFTRELVETKEWLEEILENSTADDQLKELTIRILLRLSEINQQQLLKM</sequence>
<keyword evidence="5" id="KW-1185">Reference proteome</keyword>
<accession>A0A9P6X771</accession>
<comment type="similarity">
    <text evidence="1">Belongs to the TEL2 family.</text>
</comment>
<comment type="caution">
    <text evidence="4">The sequence shown here is derived from an EMBL/GenBank/DDBJ whole genome shotgun (WGS) entry which is preliminary data.</text>
</comment>
<reference evidence="4" key="1">
    <citation type="journal article" date="2020" name="Microb. Genom.">
        <title>Genetic diversity of clinical and environmental Mucorales isolates obtained from an investigation of mucormycosis cases among solid organ transplant recipients.</title>
        <authorList>
            <person name="Nguyen M.H."/>
            <person name="Kaul D."/>
            <person name="Muto C."/>
            <person name="Cheng S.J."/>
            <person name="Richter R.A."/>
            <person name="Bruno V.M."/>
            <person name="Liu G."/>
            <person name="Beyhan S."/>
            <person name="Sundermann A.J."/>
            <person name="Mounaud S."/>
            <person name="Pasculle A.W."/>
            <person name="Nierman W.C."/>
            <person name="Driscoll E."/>
            <person name="Cumbie R."/>
            <person name="Clancy C.J."/>
            <person name="Dupont C.L."/>
        </authorList>
    </citation>
    <scope>NUCLEOTIDE SEQUENCE</scope>
    <source>
        <strain evidence="4">GL11</strain>
    </source>
</reference>
<gene>
    <name evidence="4" type="ORF">G6F64_007233</name>
</gene>